<dbReference type="Pfam" id="PF08100">
    <property type="entry name" value="Dimerisation"/>
    <property type="match status" value="1"/>
</dbReference>
<reference evidence="7 8" key="1">
    <citation type="journal article" date="2018" name="IMA Fungus">
        <title>IMA Genome-F 9: Draft genome sequence of Annulohypoxylon stygium, Aspergillus mulundensis, Berkeleyomyces basicola (syn. Thielaviopsis basicola), Ceratocystis smalleyi, two Cercospora beticola strains, Coleophoma cylindrospora, Fusarium fracticaudum, Phialophora cf. hyalina, and Morchella septimelata.</title>
        <authorList>
            <person name="Wingfield B.D."/>
            <person name="Bills G.F."/>
            <person name="Dong Y."/>
            <person name="Huang W."/>
            <person name="Nel W.J."/>
            <person name="Swalarsk-Parry B.S."/>
            <person name="Vaghefi N."/>
            <person name="Wilken P.M."/>
            <person name="An Z."/>
            <person name="de Beer Z.W."/>
            <person name="De Vos L."/>
            <person name="Chen L."/>
            <person name="Duong T.A."/>
            <person name="Gao Y."/>
            <person name="Hammerbacher A."/>
            <person name="Kikkert J.R."/>
            <person name="Li Y."/>
            <person name="Li H."/>
            <person name="Li K."/>
            <person name="Li Q."/>
            <person name="Liu X."/>
            <person name="Ma X."/>
            <person name="Naidoo K."/>
            <person name="Pethybridge S.J."/>
            <person name="Sun J."/>
            <person name="Steenkamp E.T."/>
            <person name="van der Nest M.A."/>
            <person name="van Wyk S."/>
            <person name="Wingfield M.J."/>
            <person name="Xiong C."/>
            <person name="Yue Q."/>
            <person name="Zhang X."/>
        </authorList>
    </citation>
    <scope>NUCLEOTIDE SEQUENCE [LARGE SCALE GENOMIC DNA]</scope>
    <source>
        <strain evidence="7 8">DSM 5745</strain>
    </source>
</reference>
<dbReference type="GO" id="GO:0044550">
    <property type="term" value="P:secondary metabolite biosynthetic process"/>
    <property type="evidence" value="ECO:0007669"/>
    <property type="project" value="UniProtKB-ARBA"/>
</dbReference>
<dbReference type="InterPro" id="IPR001077">
    <property type="entry name" value="COMT_C"/>
</dbReference>
<organism evidence="7 8">
    <name type="scientific">Aspergillus mulundensis</name>
    <dbReference type="NCBI Taxonomy" id="1810919"/>
    <lineage>
        <taxon>Eukaryota</taxon>
        <taxon>Fungi</taxon>
        <taxon>Dikarya</taxon>
        <taxon>Ascomycota</taxon>
        <taxon>Pezizomycotina</taxon>
        <taxon>Eurotiomycetes</taxon>
        <taxon>Eurotiomycetidae</taxon>
        <taxon>Eurotiales</taxon>
        <taxon>Aspergillaceae</taxon>
        <taxon>Aspergillus</taxon>
        <taxon>Aspergillus subgen. Nidulantes</taxon>
    </lineage>
</organism>
<accession>A0A3D8SUK7</accession>
<protein>
    <submittedName>
        <fullName evidence="7">Uncharacterized protein</fullName>
    </submittedName>
</protein>
<dbReference type="GeneID" id="38112115"/>
<dbReference type="Gene3D" id="3.40.50.150">
    <property type="entry name" value="Vaccinia Virus protein VP39"/>
    <property type="match status" value="1"/>
</dbReference>
<dbReference type="InterPro" id="IPR012967">
    <property type="entry name" value="COMT_dimerisation"/>
</dbReference>
<feature type="domain" description="O-methyltransferase C-terminal" evidence="5">
    <location>
        <begin position="171"/>
        <end position="378"/>
    </location>
</feature>
<dbReference type="PIRSF" id="PIRSF005739">
    <property type="entry name" value="O-mtase"/>
    <property type="match status" value="1"/>
</dbReference>
<sequence length="399" mass="44595">MASTLSDLTSTITTALSNLPPPDQIQDAERMKLLGAISQLQEALEPPELAVQRMSAGFYHTAYIRVAQGMGVFDAFAEAGDVEMSAQELSAKTKGDAMLLKRVMRHLCAHRVFETTTAGAYRPLPPAIALKSGTVPNELIKHQHSVMQVSAKLFDYFEKNGYRNPDDAYDGPFQYAYGTSDHYFDWLKKNPEVQHAFNVAMTETERDSGDYWFDLYPVTEKLATSDPDRVSIVDIGGGVGHTLRAFAKRFPELPGKLVLEDLPQVIDDIKEPLPENMDTVKHSMFEPQPIHGAQVYYLRRVLHDWPDKQALLTLSHIRAAMVEDSVLLIHDYTFPDGHDGPDVSPLAVIIDLQLMELFSSLERTQQQWVALLEKAGFKVANIYKGQSDALPSALYEVTL</sequence>
<evidence type="ECO:0000313" key="7">
    <source>
        <dbReference type="EMBL" id="RDW89970.1"/>
    </source>
</evidence>
<dbReference type="OrthoDB" id="1535081at2759"/>
<dbReference type="EMBL" id="PVWQ01000002">
    <property type="protein sequence ID" value="RDW89970.1"/>
    <property type="molecule type" value="Genomic_DNA"/>
</dbReference>
<dbReference type="RefSeq" id="XP_026606924.1">
    <property type="nucleotide sequence ID" value="XM_026743761.1"/>
</dbReference>
<dbReference type="InterPro" id="IPR016461">
    <property type="entry name" value="COMT-like"/>
</dbReference>
<keyword evidence="3" id="KW-0949">S-adenosyl-L-methionine</keyword>
<dbReference type="SUPFAM" id="SSF53335">
    <property type="entry name" value="S-adenosyl-L-methionine-dependent methyltransferases"/>
    <property type="match status" value="1"/>
</dbReference>
<evidence type="ECO:0000256" key="2">
    <source>
        <dbReference type="ARBA" id="ARBA00022679"/>
    </source>
</evidence>
<evidence type="ECO:0000256" key="1">
    <source>
        <dbReference type="ARBA" id="ARBA00022603"/>
    </source>
</evidence>
<comment type="caution">
    <text evidence="7">The sequence shown here is derived from an EMBL/GenBank/DDBJ whole genome shotgun (WGS) entry which is preliminary data.</text>
</comment>
<dbReference type="AlphaFoldDB" id="A0A3D8SUK7"/>
<dbReference type="GO" id="GO:0046983">
    <property type="term" value="F:protein dimerization activity"/>
    <property type="evidence" value="ECO:0007669"/>
    <property type="project" value="InterPro"/>
</dbReference>
<keyword evidence="1" id="KW-0489">Methyltransferase</keyword>
<dbReference type="InterPro" id="IPR036390">
    <property type="entry name" value="WH_DNA-bd_sf"/>
</dbReference>
<feature type="active site" description="Proton acceptor" evidence="4">
    <location>
        <position position="303"/>
    </location>
</feature>
<proteinExistence type="predicted"/>
<evidence type="ECO:0000259" key="6">
    <source>
        <dbReference type="Pfam" id="PF08100"/>
    </source>
</evidence>
<feature type="domain" description="O-methyltransferase dimerisation" evidence="6">
    <location>
        <begin position="55"/>
        <end position="121"/>
    </location>
</feature>
<dbReference type="PANTHER" id="PTHR43712:SF11">
    <property type="entry name" value="O-METHYLTRANSFERASE (AFU_ORTHOLOGUE AFUA_2G17820)-RELATED"/>
    <property type="match status" value="1"/>
</dbReference>
<dbReference type="InterPro" id="IPR036388">
    <property type="entry name" value="WH-like_DNA-bd_sf"/>
</dbReference>
<dbReference type="GO" id="GO:0008171">
    <property type="term" value="F:O-methyltransferase activity"/>
    <property type="evidence" value="ECO:0007669"/>
    <property type="project" value="InterPro"/>
</dbReference>
<name>A0A3D8SUK7_9EURO</name>
<keyword evidence="2" id="KW-0808">Transferase</keyword>
<evidence type="ECO:0000256" key="3">
    <source>
        <dbReference type="ARBA" id="ARBA00022691"/>
    </source>
</evidence>
<dbReference type="Pfam" id="PF00891">
    <property type="entry name" value="Methyltransf_2"/>
    <property type="match status" value="1"/>
</dbReference>
<dbReference type="PANTHER" id="PTHR43712">
    <property type="entry name" value="PUTATIVE (AFU_ORTHOLOGUE AFUA_4G14580)-RELATED"/>
    <property type="match status" value="1"/>
</dbReference>
<evidence type="ECO:0000256" key="4">
    <source>
        <dbReference type="PIRSR" id="PIRSR005739-1"/>
    </source>
</evidence>
<evidence type="ECO:0000313" key="8">
    <source>
        <dbReference type="Proteomes" id="UP000256690"/>
    </source>
</evidence>
<gene>
    <name evidence="7" type="ORF">DSM5745_01745</name>
</gene>
<keyword evidence="8" id="KW-1185">Reference proteome</keyword>
<dbReference type="GO" id="GO:0032259">
    <property type="term" value="P:methylation"/>
    <property type="evidence" value="ECO:0007669"/>
    <property type="project" value="UniProtKB-KW"/>
</dbReference>
<dbReference type="SUPFAM" id="SSF46785">
    <property type="entry name" value="Winged helix' DNA-binding domain"/>
    <property type="match status" value="1"/>
</dbReference>
<evidence type="ECO:0000259" key="5">
    <source>
        <dbReference type="Pfam" id="PF00891"/>
    </source>
</evidence>
<dbReference type="PROSITE" id="PS51683">
    <property type="entry name" value="SAM_OMT_II"/>
    <property type="match status" value="1"/>
</dbReference>
<dbReference type="Proteomes" id="UP000256690">
    <property type="component" value="Unassembled WGS sequence"/>
</dbReference>
<dbReference type="Gene3D" id="1.10.10.10">
    <property type="entry name" value="Winged helix-like DNA-binding domain superfamily/Winged helix DNA-binding domain"/>
    <property type="match status" value="1"/>
</dbReference>
<dbReference type="InterPro" id="IPR029063">
    <property type="entry name" value="SAM-dependent_MTases_sf"/>
</dbReference>